<comment type="caution">
    <text evidence="2">The sequence shown here is derived from an EMBL/GenBank/DDBJ whole genome shotgun (WGS) entry which is preliminary data.</text>
</comment>
<proteinExistence type="predicted"/>
<protein>
    <recommendedName>
        <fullName evidence="4">Transmembrane protein</fullName>
    </recommendedName>
</protein>
<sequence length="141" mass="15413">MKNKKIKKINNKRDQPSSFSSPSPKGALASIAHEQNLHHTTTAVLVSPSTTAVVVFPFLSFSLSFRPISSLSFSLPASTSTGVLLSRRPQTAATRVLSLPLRCFRVGMMLACQFGTAIRKSTNPRVTAIQRRSQSTKIQQK</sequence>
<reference evidence="2 3" key="1">
    <citation type="journal article" date="2023" name="Plants (Basel)">
        <title>Bridging the Gap: Combining Genomics and Transcriptomics Approaches to Understand Stylosanthes scabra, an Orphan Legume from the Brazilian Caatinga.</title>
        <authorList>
            <person name="Ferreira-Neto J.R.C."/>
            <person name="da Silva M.D."/>
            <person name="Binneck E."/>
            <person name="de Melo N.F."/>
            <person name="da Silva R.H."/>
            <person name="de Melo A.L.T.M."/>
            <person name="Pandolfi V."/>
            <person name="Bustamante F.O."/>
            <person name="Brasileiro-Vidal A.C."/>
            <person name="Benko-Iseppon A.M."/>
        </authorList>
    </citation>
    <scope>NUCLEOTIDE SEQUENCE [LARGE SCALE GENOMIC DNA]</scope>
    <source>
        <tissue evidence="2">Leaves</tissue>
    </source>
</reference>
<gene>
    <name evidence="2" type="ORF">PIB30_119164</name>
</gene>
<dbReference type="Proteomes" id="UP001341840">
    <property type="component" value="Unassembled WGS sequence"/>
</dbReference>
<keyword evidence="3" id="KW-1185">Reference proteome</keyword>
<feature type="region of interest" description="Disordered" evidence="1">
    <location>
        <begin position="1"/>
        <end position="26"/>
    </location>
</feature>
<organism evidence="2 3">
    <name type="scientific">Stylosanthes scabra</name>
    <dbReference type="NCBI Taxonomy" id="79078"/>
    <lineage>
        <taxon>Eukaryota</taxon>
        <taxon>Viridiplantae</taxon>
        <taxon>Streptophyta</taxon>
        <taxon>Embryophyta</taxon>
        <taxon>Tracheophyta</taxon>
        <taxon>Spermatophyta</taxon>
        <taxon>Magnoliopsida</taxon>
        <taxon>eudicotyledons</taxon>
        <taxon>Gunneridae</taxon>
        <taxon>Pentapetalae</taxon>
        <taxon>rosids</taxon>
        <taxon>fabids</taxon>
        <taxon>Fabales</taxon>
        <taxon>Fabaceae</taxon>
        <taxon>Papilionoideae</taxon>
        <taxon>50 kb inversion clade</taxon>
        <taxon>dalbergioids sensu lato</taxon>
        <taxon>Dalbergieae</taxon>
        <taxon>Pterocarpus clade</taxon>
        <taxon>Stylosanthes</taxon>
    </lineage>
</organism>
<evidence type="ECO:0000256" key="1">
    <source>
        <dbReference type="SAM" id="MobiDB-lite"/>
    </source>
</evidence>
<dbReference type="EMBL" id="JASCZI010212386">
    <property type="protein sequence ID" value="MED6199310.1"/>
    <property type="molecule type" value="Genomic_DNA"/>
</dbReference>
<evidence type="ECO:0000313" key="3">
    <source>
        <dbReference type="Proteomes" id="UP001341840"/>
    </source>
</evidence>
<evidence type="ECO:0000313" key="2">
    <source>
        <dbReference type="EMBL" id="MED6199310.1"/>
    </source>
</evidence>
<feature type="compositionally biased region" description="Basic residues" evidence="1">
    <location>
        <begin position="1"/>
        <end position="10"/>
    </location>
</feature>
<name>A0ABU6XQZ5_9FABA</name>
<evidence type="ECO:0008006" key="4">
    <source>
        <dbReference type="Google" id="ProtNLM"/>
    </source>
</evidence>
<accession>A0ABU6XQZ5</accession>